<organism evidence="2 3">
    <name type="scientific">Paeniglutamicibacter terrestris</name>
    <dbReference type="NCBI Taxonomy" id="2723403"/>
    <lineage>
        <taxon>Bacteria</taxon>
        <taxon>Bacillati</taxon>
        <taxon>Actinomycetota</taxon>
        <taxon>Actinomycetes</taxon>
        <taxon>Micrococcales</taxon>
        <taxon>Micrococcaceae</taxon>
        <taxon>Paeniglutamicibacter</taxon>
    </lineage>
</organism>
<proteinExistence type="predicted"/>
<name>A0ABX1G6S8_9MICC</name>
<evidence type="ECO:0000259" key="1">
    <source>
        <dbReference type="PROSITE" id="PS51762"/>
    </source>
</evidence>
<reference evidence="2 3" key="1">
    <citation type="submission" date="2020-04" db="EMBL/GenBank/DDBJ databases">
        <title>Paeniglutamicibacter sp. ANT13_2, a novel actinomycete isolated from sediment in Antarctica.</title>
        <authorList>
            <person name="Sakdapetsiri C."/>
            <person name="Pinyakong O."/>
        </authorList>
    </citation>
    <scope>NUCLEOTIDE SEQUENCE [LARGE SCALE GENOMIC DNA]</scope>
    <source>
        <strain evidence="2 3">ANT13_2</strain>
    </source>
</reference>
<comment type="caution">
    <text evidence="2">The sequence shown here is derived from an EMBL/GenBank/DDBJ whole genome shotgun (WGS) entry which is preliminary data.</text>
</comment>
<dbReference type="Proteomes" id="UP000746595">
    <property type="component" value="Unassembled WGS sequence"/>
</dbReference>
<evidence type="ECO:0000313" key="3">
    <source>
        <dbReference type="Proteomes" id="UP000746595"/>
    </source>
</evidence>
<dbReference type="PROSITE" id="PS51762">
    <property type="entry name" value="GH16_2"/>
    <property type="match status" value="1"/>
</dbReference>
<dbReference type="InterPro" id="IPR000757">
    <property type="entry name" value="Beta-glucanase-like"/>
</dbReference>
<feature type="domain" description="GH16" evidence="1">
    <location>
        <begin position="30"/>
        <end position="294"/>
    </location>
</feature>
<sequence>MTETFHYASDGWRSFDGGRIVGTQDVGYVEGWGFPSFQDNFEGNELDTDAWRVNDRSTFGNLSYDWGNIQAGQVSVSGGYLRMAVTQRATPYSADGRDRWWDTPYIDTRGAGMHSALYGRWEIRCKNNTPVGTSRGIWPAFWLRNSSVGEIDLMEEWGTPVDTARVSSYKSGYSQFTFHESTNGGLAKAGYWTETEANKVDGTTRPANAGAFHVWTFERTPNYAALFHDGTQAVRVTPASHPWIWGPNHQQPWHMRLQVQMGDAYWTQAPVPSAQTQANSEFLVDYIRFWDYGG</sequence>
<dbReference type="InterPro" id="IPR050546">
    <property type="entry name" value="Glycosyl_Hydrlase_16"/>
</dbReference>
<dbReference type="InterPro" id="IPR013320">
    <property type="entry name" value="ConA-like_dom_sf"/>
</dbReference>
<accession>A0ABX1G6S8</accession>
<dbReference type="Gene3D" id="2.60.120.200">
    <property type="match status" value="1"/>
</dbReference>
<keyword evidence="3" id="KW-1185">Reference proteome</keyword>
<gene>
    <name evidence="2" type="ORF">HED64_10445</name>
</gene>
<dbReference type="PANTHER" id="PTHR10963:SF60">
    <property type="entry name" value="GRAM-NEGATIVE BACTERIA-BINDING PROTEIN 1-RELATED"/>
    <property type="match status" value="1"/>
</dbReference>
<dbReference type="RefSeq" id="WP_168151947.1">
    <property type="nucleotide sequence ID" value="NZ_JAAWVT010000004.1"/>
</dbReference>
<dbReference type="EMBL" id="JAAWVT010000004">
    <property type="protein sequence ID" value="NKG21122.1"/>
    <property type="molecule type" value="Genomic_DNA"/>
</dbReference>
<evidence type="ECO:0000313" key="2">
    <source>
        <dbReference type="EMBL" id="NKG21122.1"/>
    </source>
</evidence>
<protein>
    <submittedName>
        <fullName evidence="2">Family 16 glycosylhydrolase</fullName>
    </submittedName>
</protein>
<dbReference type="SUPFAM" id="SSF49899">
    <property type="entry name" value="Concanavalin A-like lectins/glucanases"/>
    <property type="match status" value="1"/>
</dbReference>
<dbReference type="PANTHER" id="PTHR10963">
    <property type="entry name" value="GLYCOSYL HYDROLASE-RELATED"/>
    <property type="match status" value="1"/>
</dbReference>